<accession>A0ABP8VUV0</accession>
<keyword evidence="2" id="KW-0472">Membrane</keyword>
<dbReference type="Gene3D" id="3.40.50.300">
    <property type="entry name" value="P-loop containing nucleotide triphosphate hydrolases"/>
    <property type="match status" value="1"/>
</dbReference>
<evidence type="ECO:0000256" key="1">
    <source>
        <dbReference type="SAM" id="MobiDB-lite"/>
    </source>
</evidence>
<dbReference type="CDD" id="cd01127">
    <property type="entry name" value="TrwB_TraG_TraD_VirD4"/>
    <property type="match status" value="1"/>
</dbReference>
<feature type="transmembrane region" description="Helical" evidence="2">
    <location>
        <begin position="81"/>
        <end position="98"/>
    </location>
</feature>
<dbReference type="InterPro" id="IPR027417">
    <property type="entry name" value="P-loop_NTPase"/>
</dbReference>
<dbReference type="SUPFAM" id="SSF52540">
    <property type="entry name" value="P-loop containing nucleoside triphosphate hydrolases"/>
    <property type="match status" value="1"/>
</dbReference>
<dbReference type="InterPro" id="IPR036390">
    <property type="entry name" value="WH_DNA-bd_sf"/>
</dbReference>
<name>A0ABP8VUV0_9PSEU</name>
<comment type="caution">
    <text evidence="3">The sequence shown here is derived from an EMBL/GenBank/DDBJ whole genome shotgun (WGS) entry which is preliminary data.</text>
</comment>
<evidence type="ECO:0008006" key="5">
    <source>
        <dbReference type="Google" id="ProtNLM"/>
    </source>
</evidence>
<feature type="region of interest" description="Disordered" evidence="1">
    <location>
        <begin position="584"/>
        <end position="651"/>
    </location>
</feature>
<keyword evidence="2" id="KW-1133">Transmembrane helix</keyword>
<evidence type="ECO:0000313" key="4">
    <source>
        <dbReference type="Proteomes" id="UP001500192"/>
    </source>
</evidence>
<gene>
    <name evidence="3" type="ORF">GCM10023214_78930</name>
</gene>
<dbReference type="SUPFAM" id="SSF46785">
    <property type="entry name" value="Winged helix' DNA-binding domain"/>
    <property type="match status" value="1"/>
</dbReference>
<sequence>MTPELEQHIERTAASFAEATVRAMAALPDGISIDQTGQNGGEGEQAPKPRNRAQRRAEQRAERTLLADIERRNRNQLMPHYITAGLVGLAQVVHALAAQAHAAGVAAVVTGLACAAAGAAGHVLLRRREHLLAEWTLWSGLLTAAMSLWMVSAVISGFTWGSLAVALAGDYAFGARWWAANRHPEAVEPEAEPEPEVAPVEVDESLLALYPRRWADYLGGTGCILAGSQLVSGEPFKHGIEYILRLHPGKHDLDMVRANMSKIASGLGHPQTKLTVDPYEENPALARFRVVTHSPVAADVYFHGPQYDDGQIVLGPYIDGLGDAVWRLYTDNSIWGGLIVGGTGSGKSRLIDVIALTALYTGYTYVIHVDGQDGMSCPQLWEHAQERYGADDAEYALRRLIAMQQYRQRNRHGGGHGFNPAPEYPGILVIVDEAHVVVTKENAEKWAKLAREARKVGIAVIMADQDGSLETFKKSVLRGSLRAGNAVGLRTDERSQGQILAHGQFNLHDLPAIPGYGHTLGEVARHAPFKNRWVPTREDAAKREAKGKPLPQGLRLVEDWYEQAPKIALDHGTLHAGNRARRDGLAAAPATTPAAMPAPAAAQAAPSTAQGDATPRPMRMVLPTVPKLRGTDGANTPTSPTPAATATPAVPDAAGSEQLGMELSKSEQRVLAAIRAGHTQPSTIAEHVGLTRQRVGALLGTLAGKELVTKTGSGPAVRYEATTAAA</sequence>
<proteinExistence type="predicted"/>
<protein>
    <recommendedName>
        <fullName evidence="5">FtsK domain-containing protein</fullName>
    </recommendedName>
</protein>
<feature type="compositionally biased region" description="Low complexity" evidence="1">
    <location>
        <begin position="634"/>
        <end position="651"/>
    </location>
</feature>
<dbReference type="EMBL" id="BAABIB010000184">
    <property type="protein sequence ID" value="GAA4672470.1"/>
    <property type="molecule type" value="Genomic_DNA"/>
</dbReference>
<evidence type="ECO:0000313" key="3">
    <source>
        <dbReference type="EMBL" id="GAA4672470.1"/>
    </source>
</evidence>
<feature type="region of interest" description="Disordered" evidence="1">
    <location>
        <begin position="31"/>
        <end position="58"/>
    </location>
</feature>
<organism evidence="3 4">
    <name type="scientific">Amycolatopsis dongchuanensis</name>
    <dbReference type="NCBI Taxonomy" id="1070866"/>
    <lineage>
        <taxon>Bacteria</taxon>
        <taxon>Bacillati</taxon>
        <taxon>Actinomycetota</taxon>
        <taxon>Actinomycetes</taxon>
        <taxon>Pseudonocardiales</taxon>
        <taxon>Pseudonocardiaceae</taxon>
        <taxon>Amycolatopsis</taxon>
    </lineage>
</organism>
<dbReference type="Proteomes" id="UP001500192">
    <property type="component" value="Unassembled WGS sequence"/>
</dbReference>
<feature type="transmembrane region" description="Helical" evidence="2">
    <location>
        <begin position="137"/>
        <end position="160"/>
    </location>
</feature>
<feature type="transmembrane region" description="Helical" evidence="2">
    <location>
        <begin position="104"/>
        <end position="125"/>
    </location>
</feature>
<keyword evidence="2" id="KW-0812">Transmembrane</keyword>
<keyword evidence="4" id="KW-1185">Reference proteome</keyword>
<evidence type="ECO:0000256" key="2">
    <source>
        <dbReference type="SAM" id="Phobius"/>
    </source>
</evidence>
<feature type="compositionally biased region" description="Low complexity" evidence="1">
    <location>
        <begin position="586"/>
        <end position="609"/>
    </location>
</feature>
<reference evidence="4" key="1">
    <citation type="journal article" date="2019" name="Int. J. Syst. Evol. Microbiol.">
        <title>The Global Catalogue of Microorganisms (GCM) 10K type strain sequencing project: providing services to taxonomists for standard genome sequencing and annotation.</title>
        <authorList>
            <consortium name="The Broad Institute Genomics Platform"/>
            <consortium name="The Broad Institute Genome Sequencing Center for Infectious Disease"/>
            <person name="Wu L."/>
            <person name="Ma J."/>
        </authorList>
    </citation>
    <scope>NUCLEOTIDE SEQUENCE [LARGE SCALE GENOMIC DNA]</scope>
    <source>
        <strain evidence="4">JCM 18054</strain>
    </source>
</reference>